<accession>A0A2A9D069</accession>
<reference evidence="1 2" key="1">
    <citation type="submission" date="2017-10" db="EMBL/GenBank/DDBJ databases">
        <title>Sequencing the genomes of 1000 actinobacteria strains.</title>
        <authorList>
            <person name="Klenk H.-P."/>
        </authorList>
    </citation>
    <scope>NUCLEOTIDE SEQUENCE [LARGE SCALE GENOMIC DNA]</scope>
    <source>
        <strain evidence="1 2">DSM 21801</strain>
    </source>
</reference>
<comment type="caution">
    <text evidence="1">The sequence shown here is derived from an EMBL/GenBank/DDBJ whole genome shotgun (WGS) entry which is preliminary data.</text>
</comment>
<organism evidence="1 2">
    <name type="scientific">Serinibacter salmoneus</name>
    <dbReference type="NCBI Taxonomy" id="556530"/>
    <lineage>
        <taxon>Bacteria</taxon>
        <taxon>Bacillati</taxon>
        <taxon>Actinomycetota</taxon>
        <taxon>Actinomycetes</taxon>
        <taxon>Micrococcales</taxon>
        <taxon>Beutenbergiaceae</taxon>
        <taxon>Serinibacter</taxon>
    </lineage>
</organism>
<evidence type="ECO:0000313" key="2">
    <source>
        <dbReference type="Proteomes" id="UP000224915"/>
    </source>
</evidence>
<dbReference type="AlphaFoldDB" id="A0A2A9D069"/>
<evidence type="ECO:0000313" key="1">
    <source>
        <dbReference type="EMBL" id="PFG20098.1"/>
    </source>
</evidence>
<gene>
    <name evidence="1" type="ORF">ATL40_1681</name>
</gene>
<dbReference type="EMBL" id="PDJD01000001">
    <property type="protein sequence ID" value="PFG20098.1"/>
    <property type="molecule type" value="Genomic_DNA"/>
</dbReference>
<name>A0A2A9D069_9MICO</name>
<protein>
    <submittedName>
        <fullName evidence="1">Uncharacterized protein</fullName>
    </submittedName>
</protein>
<sequence>MIAFIDAYRGDVAGGVTLTGEMLVMTVTGCMDQRGKATERPVPSGSFGQLSCRLFCGCSPEGGPVVLLVSSL</sequence>
<dbReference type="Proteomes" id="UP000224915">
    <property type="component" value="Unassembled WGS sequence"/>
</dbReference>
<proteinExistence type="predicted"/>
<keyword evidence="2" id="KW-1185">Reference proteome</keyword>